<evidence type="ECO:0000313" key="2">
    <source>
        <dbReference type="EMBL" id="KZV18585.1"/>
    </source>
</evidence>
<evidence type="ECO:0000313" key="3">
    <source>
        <dbReference type="Proteomes" id="UP000250235"/>
    </source>
</evidence>
<sequence>MLAESIDHSPPPEASNRVDETPSLEDNHRARILRIDQDEARLTTQGCTWYEIKASTLRQSDISYVKDKAGITSLYEVVIPPIHARAHRPPAGFHTFYINQIDRGLRFPLPTFIASLCHYIGVSPSQLAPNSYSSLLSLAILLKFHGVPLSTYVLMQLVTIKRLGPGKFYISNKKEFRFIGGNPSSHKGWMSRYFFIRRISGRENFWGCDMSWQDNAHTLPPSPPEQKPNLTKFLEAMRGKCFNAQQLIEEDLLRFFNFSGKKARLIGNLGKIALRLISAGICVRIEVSAEFESGIVGLRMRNIDFGEVNAGQSYCSSCWRACARALKRRRLIKWKRYVLSFAFKRSAAGSKACVAKVTSFGLVDASSFCVISRNQQIDSIRERAVSSS</sequence>
<organism evidence="2 3">
    <name type="scientific">Dorcoceras hygrometricum</name>
    <dbReference type="NCBI Taxonomy" id="472368"/>
    <lineage>
        <taxon>Eukaryota</taxon>
        <taxon>Viridiplantae</taxon>
        <taxon>Streptophyta</taxon>
        <taxon>Embryophyta</taxon>
        <taxon>Tracheophyta</taxon>
        <taxon>Spermatophyta</taxon>
        <taxon>Magnoliopsida</taxon>
        <taxon>eudicotyledons</taxon>
        <taxon>Gunneridae</taxon>
        <taxon>Pentapetalae</taxon>
        <taxon>asterids</taxon>
        <taxon>lamiids</taxon>
        <taxon>Lamiales</taxon>
        <taxon>Gesneriaceae</taxon>
        <taxon>Didymocarpoideae</taxon>
        <taxon>Trichosporeae</taxon>
        <taxon>Loxocarpinae</taxon>
        <taxon>Dorcoceras</taxon>
    </lineage>
</organism>
<gene>
    <name evidence="2" type="ORF">F511_42315</name>
</gene>
<feature type="compositionally biased region" description="Basic and acidic residues" evidence="1">
    <location>
        <begin position="16"/>
        <end position="25"/>
    </location>
</feature>
<protein>
    <submittedName>
        <fullName evidence="2">Uncharacterized protein</fullName>
    </submittedName>
</protein>
<reference evidence="2 3" key="1">
    <citation type="journal article" date="2015" name="Proc. Natl. Acad. Sci. U.S.A.">
        <title>The resurrection genome of Boea hygrometrica: A blueprint for survival of dehydration.</title>
        <authorList>
            <person name="Xiao L."/>
            <person name="Yang G."/>
            <person name="Zhang L."/>
            <person name="Yang X."/>
            <person name="Zhao S."/>
            <person name="Ji Z."/>
            <person name="Zhou Q."/>
            <person name="Hu M."/>
            <person name="Wang Y."/>
            <person name="Chen M."/>
            <person name="Xu Y."/>
            <person name="Jin H."/>
            <person name="Xiao X."/>
            <person name="Hu G."/>
            <person name="Bao F."/>
            <person name="Hu Y."/>
            <person name="Wan P."/>
            <person name="Li L."/>
            <person name="Deng X."/>
            <person name="Kuang T."/>
            <person name="Xiang C."/>
            <person name="Zhu J.K."/>
            <person name="Oliver M.J."/>
            <person name="He Y."/>
        </authorList>
    </citation>
    <scope>NUCLEOTIDE SEQUENCE [LARGE SCALE GENOMIC DNA]</scope>
    <source>
        <strain evidence="3">cv. XS01</strain>
    </source>
</reference>
<accession>A0A2Z7AB51</accession>
<feature type="region of interest" description="Disordered" evidence="1">
    <location>
        <begin position="1"/>
        <end position="25"/>
    </location>
</feature>
<dbReference type="EMBL" id="KV017331">
    <property type="protein sequence ID" value="KZV18585.1"/>
    <property type="molecule type" value="Genomic_DNA"/>
</dbReference>
<keyword evidence="3" id="KW-1185">Reference proteome</keyword>
<proteinExistence type="predicted"/>
<evidence type="ECO:0000256" key="1">
    <source>
        <dbReference type="SAM" id="MobiDB-lite"/>
    </source>
</evidence>
<dbReference type="Proteomes" id="UP000250235">
    <property type="component" value="Unassembled WGS sequence"/>
</dbReference>
<name>A0A2Z7AB51_9LAMI</name>
<dbReference type="AlphaFoldDB" id="A0A2Z7AB51"/>